<accession>A0A8C3YT76</accession>
<evidence type="ECO:0000313" key="2">
    <source>
        <dbReference type="Ensembl" id="ENSCWAP00000028050.1"/>
    </source>
</evidence>
<feature type="region of interest" description="Disordered" evidence="1">
    <location>
        <begin position="71"/>
        <end position="90"/>
    </location>
</feature>
<dbReference type="AlphaFoldDB" id="A0A8C3YT76"/>
<protein>
    <submittedName>
        <fullName evidence="2">Uncharacterized protein</fullName>
    </submittedName>
</protein>
<feature type="region of interest" description="Disordered" evidence="1">
    <location>
        <begin position="14"/>
        <end position="53"/>
    </location>
</feature>
<evidence type="ECO:0000256" key="1">
    <source>
        <dbReference type="SAM" id="MobiDB-lite"/>
    </source>
</evidence>
<reference evidence="2" key="1">
    <citation type="submission" date="2025-08" db="UniProtKB">
        <authorList>
            <consortium name="Ensembl"/>
        </authorList>
    </citation>
    <scope>IDENTIFICATION</scope>
</reference>
<name>A0A8C3YT76_9CETA</name>
<dbReference type="Ensembl" id="ENSCWAT00000030404.1">
    <property type="protein sequence ID" value="ENSCWAP00000028050.1"/>
    <property type="gene ID" value="ENSCWAG00000021125.1"/>
</dbReference>
<keyword evidence="3" id="KW-1185">Reference proteome</keyword>
<evidence type="ECO:0000313" key="3">
    <source>
        <dbReference type="Proteomes" id="UP000694540"/>
    </source>
</evidence>
<sequence length="90" mass="8995">QRCDLDQLSVVHVVLRPQREGQERGAAGGNSPGSTARAAGREPESLTRVDLSGSVLPADSAGLAVVLKGDSEDGAAPAGRPGKCDGSVCG</sequence>
<organism evidence="2 3">
    <name type="scientific">Catagonus wagneri</name>
    <name type="common">Chacoan peccary</name>
    <dbReference type="NCBI Taxonomy" id="51154"/>
    <lineage>
        <taxon>Eukaryota</taxon>
        <taxon>Metazoa</taxon>
        <taxon>Chordata</taxon>
        <taxon>Craniata</taxon>
        <taxon>Vertebrata</taxon>
        <taxon>Euteleostomi</taxon>
        <taxon>Mammalia</taxon>
        <taxon>Eutheria</taxon>
        <taxon>Laurasiatheria</taxon>
        <taxon>Artiodactyla</taxon>
        <taxon>Suina</taxon>
        <taxon>Tayassuidae</taxon>
        <taxon>Catagonus</taxon>
    </lineage>
</organism>
<reference evidence="2" key="2">
    <citation type="submission" date="2025-09" db="UniProtKB">
        <authorList>
            <consortium name="Ensembl"/>
        </authorList>
    </citation>
    <scope>IDENTIFICATION</scope>
</reference>
<dbReference type="Proteomes" id="UP000694540">
    <property type="component" value="Unplaced"/>
</dbReference>
<proteinExistence type="predicted"/>
<dbReference type="GeneTree" id="ENSGT00940000168329"/>